<evidence type="ECO:0000256" key="4">
    <source>
        <dbReference type="ARBA" id="ARBA00022737"/>
    </source>
</evidence>
<evidence type="ECO:0000256" key="3">
    <source>
        <dbReference type="ARBA" id="ARBA00022729"/>
    </source>
</evidence>
<dbReference type="PROSITE" id="PS51233">
    <property type="entry name" value="VWFD"/>
    <property type="match status" value="1"/>
</dbReference>
<evidence type="ECO:0000256" key="5">
    <source>
        <dbReference type="ARBA" id="ARBA00023136"/>
    </source>
</evidence>
<dbReference type="InterPro" id="IPR003886">
    <property type="entry name" value="NIDO_dom"/>
</dbReference>
<evidence type="ECO:0000313" key="12">
    <source>
        <dbReference type="Proteomes" id="UP000694888"/>
    </source>
</evidence>
<dbReference type="CDD" id="cd00054">
    <property type="entry name" value="EGF_CA"/>
    <property type="match status" value="8"/>
</dbReference>
<keyword evidence="6" id="KW-1015">Disulfide bond</keyword>
<feature type="domain" description="EGF-like" evidence="9">
    <location>
        <begin position="5515"/>
        <end position="5553"/>
    </location>
</feature>
<keyword evidence="5" id="KW-0472">Membrane</keyword>
<protein>
    <submittedName>
        <fullName evidence="13">Uncharacterized protein LOC101854936</fullName>
    </submittedName>
</protein>
<dbReference type="PROSITE" id="PS00022">
    <property type="entry name" value="EGF_1"/>
    <property type="match status" value="1"/>
</dbReference>
<keyword evidence="12" id="KW-1185">Reference proteome</keyword>
<evidence type="ECO:0000256" key="7">
    <source>
        <dbReference type="PROSITE-ProRule" id="PRU00076"/>
    </source>
</evidence>
<dbReference type="InterPro" id="IPR013783">
    <property type="entry name" value="Ig-like_fold"/>
</dbReference>
<dbReference type="PROSITE" id="PS50856">
    <property type="entry name" value="AMOP"/>
    <property type="match status" value="1"/>
</dbReference>
<dbReference type="Gene3D" id="2.170.300.10">
    <property type="entry name" value="Tie2 ligand-binding domain superfamily"/>
    <property type="match status" value="1"/>
</dbReference>
<feature type="domain" description="EGF-like" evidence="9">
    <location>
        <begin position="5685"/>
        <end position="5730"/>
    </location>
</feature>
<dbReference type="InterPro" id="IPR001881">
    <property type="entry name" value="EGF-like_Ca-bd_dom"/>
</dbReference>
<evidence type="ECO:0000259" key="10">
    <source>
        <dbReference type="PROSITE" id="PS50856"/>
    </source>
</evidence>
<dbReference type="SMART" id="SM00216">
    <property type="entry name" value="VWD"/>
    <property type="match status" value="1"/>
</dbReference>
<feature type="domain" description="AMOP" evidence="10">
    <location>
        <begin position="4646"/>
        <end position="4824"/>
    </location>
</feature>
<dbReference type="Proteomes" id="UP000694888">
    <property type="component" value="Unplaced"/>
</dbReference>
<keyword evidence="2 7" id="KW-0245">EGF-like domain</keyword>
<dbReference type="Pfam" id="PF06119">
    <property type="entry name" value="NIDO"/>
    <property type="match status" value="1"/>
</dbReference>
<accession>A0ABM0ZWF3</accession>
<evidence type="ECO:0000259" key="11">
    <source>
        <dbReference type="PROSITE" id="PS51233"/>
    </source>
</evidence>
<feature type="domain" description="EGF-like" evidence="9">
    <location>
        <begin position="5303"/>
        <end position="5342"/>
    </location>
</feature>
<dbReference type="InterPro" id="IPR049883">
    <property type="entry name" value="NOTCH1_EGF-like"/>
</dbReference>
<feature type="domain" description="EGF-like" evidence="9">
    <location>
        <begin position="6246"/>
        <end position="6266"/>
    </location>
</feature>
<dbReference type="InterPro" id="IPR018097">
    <property type="entry name" value="EGF_Ca-bd_CS"/>
</dbReference>
<dbReference type="RefSeq" id="XP_012935927.1">
    <property type="nucleotide sequence ID" value="XM_013080473.1"/>
</dbReference>
<proteinExistence type="predicted"/>
<name>A0ABM0ZWF3_APLCA</name>
<feature type="domain" description="VWFD" evidence="11">
    <location>
        <begin position="4836"/>
        <end position="5043"/>
    </location>
</feature>
<evidence type="ECO:0000313" key="13">
    <source>
        <dbReference type="RefSeq" id="XP_012935927.1"/>
    </source>
</evidence>
<dbReference type="InterPro" id="IPR003645">
    <property type="entry name" value="Fol_N"/>
</dbReference>
<evidence type="ECO:0000256" key="8">
    <source>
        <dbReference type="SAM" id="SignalP"/>
    </source>
</evidence>
<dbReference type="PROSITE" id="PS01186">
    <property type="entry name" value="EGF_2"/>
    <property type="match status" value="5"/>
</dbReference>
<dbReference type="InterPro" id="IPR009030">
    <property type="entry name" value="Growth_fac_rcpt_cys_sf"/>
</dbReference>
<evidence type="ECO:0000256" key="2">
    <source>
        <dbReference type="ARBA" id="ARBA00022536"/>
    </source>
</evidence>
<comment type="subcellular location">
    <subcellularLocation>
        <location evidence="1">Membrane</location>
    </subcellularLocation>
</comment>
<dbReference type="InterPro" id="IPR005533">
    <property type="entry name" value="AMOP_dom"/>
</dbReference>
<dbReference type="SUPFAM" id="SSF57196">
    <property type="entry name" value="EGF/Laminin"/>
    <property type="match status" value="4"/>
</dbReference>
<dbReference type="InterPro" id="IPR000742">
    <property type="entry name" value="EGF"/>
</dbReference>
<dbReference type="InterPro" id="IPR001846">
    <property type="entry name" value="VWF_type-D"/>
</dbReference>
<dbReference type="Pfam" id="PF07645">
    <property type="entry name" value="EGF_CA"/>
    <property type="match status" value="13"/>
</dbReference>
<sequence length="6266" mass="698312">MTSSVLTMARATLAVLFVAATLASAAGQANGSVSCEPGKVFSLETLDCQPCGWNQTRSAGDPFCYVCPYQNYSDTHCDNSSAPRDVFNSLVDITLPLTVVTPVCGMPKASSNVTVSEFVKSLISQLYNLTSFNASGFYRGLCFDEDCRNINVTLSPSHVCVPDCNDLSNCSRYITRLAVTIFHSRTFSPSIDSLGILRSTVDILLETLPVLPSALHIISGSNSSEPLPFHFEPPFRPRVQAVEYKKRVVRLVVNLKAPPAEAGNSTMPLPWGEIAQRMGLIATEKFQQLPGFLMAEFFYMGENTFDKNSFLEFHSVVVFTIDVDMGILNSLGRIMVTSHAQWGGSFEEYPFIGPMKVLVDIDDGEEVDWCSVLTALGKQRCNDSAMNCTQDNVFDKCGEDTVSWKTTLFLRFEIDKDFNASDSWAVEVAVRANISVHLVSLYSEYHIAVVHVLPGSTVVIIRVDTDSDWVQHLLERYIYKSFLEQPGSISVDDTVYSVVSVKLYEDENDAVMDQGALKLHTVCDMGYECPKGSRCVATDSHPKCEAPCDYGEFRERDAGCEMCPNGTTTLVPEAISHHMCVRNCSSGQVLSLETLECQDCPDGFYPDSYPSVCYVNSTLPVENRRMDIHMTVTLVTNRCDEENTNFSKANVTLGLKDMARGVISARFYMAYYLPRTIYLGLCEPECVNILSGPLNEKEVCVPDCGGTTPCDRFLSKVSVQVYNAWELAQSLTTSGHNRSSVDVLLEHFYDLTSILIEPGNNEFGVHFEFPIKPEVTFVDYKARLVFFSVVLDKPFSDIRHQWSDTAFKLGERMGELAAEEFGDLGYLYGKLDQISDHYDKNSGETYIMVNSTGVFKNSVNKTMLETIALRMLRAHISWDGQFGEFQFRGGLGLFRTAEDRWNGVQAVSWCDVVESVGVPHHCGKEFNCTEKTVFRNCSGAWKTSLFLRFEIDKDFDASDSWAVEVAVRANISENLESLNSEYNVAVTHVLPGSTVVIIRVDADVDWVQYLLERYIYKSFLEQPGSISVNDTVYLVMSVKMYEDENDAVMDQGALKLLSVCYMGNICPEGSRCVATDSHPKCEVPCDYGEFRERDAGCEMCPNGTTTLVQEAISRHMCVRNCSLGQVLSLETLECQDCPDGFYPDSDPPVCYVNSTLPVENRRMDIHMTVTLVINRCDEENTYFSKANITHGLKDIARGMIAARFYKYQDLSRTIYLGLCEPECVNILSGPLNEKEVCVPDCGGTTPCDRFLSKVSVQVYNAWELAQSQTASRHNRSSVDVLLEHFYDLTPLYEISYSEPEFDGFDVHFEFPIKPEVTFVDYEARLVFFSVVLDKPFSDIRYQWSDTAIKLGERMGELAADQFGDLGYLYGKLDQISDHYDENTGETYIMVNSMGVFKNSFNKTMLEAVAARMLRAHISWDGQFGEFLFRGRLGLFRTAEDRQRGVQAVSWCDVVESVGVPRHCGKEFTCTEKTVFRNCSGAWKTSLFLRFEIDKDFDASDSWAVEVAVRANISENLESLNSEYNVAVTHVLPGSTVVIIRVDADVDWVQYLLERYIYKSFLEQPGSISVDDTVYSVMSVKMYEDENDAVMDQGALKLLSVCYMGNICPEGSRCVATDSHPKCEVPCDYGEFRERDAGCEMCPNGTTTLVQEAISRHMCVRNCSLGQVLSLETLECQDCPDGFYPDSDPPVCYVNSTLPVENRRMDIHMTVTLVINRCDEENTYFSKANITHGLKDIARGMIAARFYKYQDLSRTIYLGLCEPECVNILSGPLNEKEVCVPDCGGTTPCDRFLSKVSVQVYNAWELAQPLMTSGHNRSSVDVLLEHFYDLTPLYKMSYSEPEYDGFDVHFEFPIKPEVTFVDYEARLVFFSVVLDKPFSDIRYQWSDTAIKLGERMGELAADQFGDLGYLYGKLDQISDHYDENTGETYIMVNSMGVFKNSFNKTMLEAVASRMLRAHISWDGQFGEFLFRGRLGLFRTAEDRQRGVQAVSWCDVVESVGVPGHCGKEFTCTEKTVFRNCSGAWKTSLFLRFEIDKDFDASDSWAVEVAVRANISEHLVSLYSEYHVAVVHVLPGSTVIIIRVDTDSDWVQHLLERYIYRLFLEQPGSISVDDTVYSVVSVKMYEDENDAVMDQGALKLHTVCNLGYECPQGSRCVATDSHPKCEVPCDYGEFRERDGGCEMCPNGTTTLVPEAISRHMCVRNCSSGQVLSLETLECQVCPDGFYPESVPPVCYVNSTLPVENRRMDIHMTVTLVTNRCDEENTNFSKANVTLGLKDIARGLIFARFYTAYDLSRNVYLGLCEPECVNILSGPLNEKEVCVPDCGGTTPCDRFLSKVSVQVYNAWELAQSLTASRHNRSSVDVLLEHFYDLTPLYKIAYSEPEYDGFDVHFEFPIKPEVTFVDYKARLVFFSVVLNKNFSDIWYQWSDTAIKLGERMGELAADEFGDLGYLYGKLDQISAHYDENTGETYIMVNSMGVFKNSLNKTMLESMAARMLRAHISWDGQFGEFQFRGRLGLFRTAEDRQKGVQAVSWCDVVETVSVPGHCGKEFTCTEKTVFKNCSGAWKTSMFLRFEIDKDFDASDSWAVEVAVRANVSELLESLNSEYHVAVIHVLPGSTVVIIRVDTDADWVQYLLERYIYESFLKQPGSISVDDTAYSVVSVKMYENENDAVMDQGALELHSICYMGFECPEGSRCVATNSIPICEVPCDYGEFRERDAGCEMCPNGTTTLVPEAISQHMCVRNCSSAQVLSLETLECQDCPDGFYPDSDPPVCYVNSTLPVENRRMDIHLTVTLVTNRCDEENTNFSKANVTRGLKDMARGLISARFYTAQDLSRTVYLGLCEPECVNILSGPLNEKEVCVPDCGGTTPCDRFLSKVSVQVYNAWELAQSLTASRHNRSSIDVLLEHFYDLTPLYKIAYSGPEYDGFDIHFEFPIKPEVTFVDYEARLVFFSVVLDKPFSDIRYQWSDSAIKLGERMGELAAEVFGDLGYLYGKLDQISYHYDENSTGTYIMVNSTGVFKNSVNKTVLEAIAVRMLKAHISWNGQFGEFQFRGRLGLFQTAEDRWNGVQAVSWCDVVESVGVPRHCGKEFTCTEKTVFRNCSGAWKTSVFLRFEIDKDFDASDSWAVEVAVRANVSELLESLNSEYHVAVVHVLPGSTVVIIRVDTDADWVQYLLEGYIYRLFLEQPGSISVDDTAYSVVSLKMYEDENDAVMDQGALKLHSICYMGFECPEGSRCVATNSLPICEVPCDYGEFRERDAGCEMCPNGTTTLVPEAISQHMCVSNCSSGQVLSLETLECQDCPDGFYPDSDPPVCFVNSTLPVENRRMDIHMTVTVVTNRCDAENTDFSKANVTRGLKDMARGLISARFYTAQDLSRTVYLGLCEPECVNILSGPLNEKEVCVPDCGGTTPCDRFLSKVSVQVYNAWELAQLLTASRHNRSSVDVLLEHFYDLTPLYKIAYSGPEYDGFDVHFEFPIKPEVKFVDYEARLVFFSVVLDKPFSDIRYQWSDSAFKLGERMGELAAEEFGDLGYLYGKLDQISDHYDENSGETYIMVNSTGVFKNSVNKTVLEAIAVRMLKAHISWDGQFGEFQFRGGLGLFRTAEDRWNGVQAVSWCDVVESVGVPRHCGKEFTCTEKTVFRNCSGDLCPIGQNNDIGECVSCPIEQYTDDGQCVPCPEGYTTLTEMALSADECIVKCKAGTGFSWLSMSCEKCVAPQYNNGSDKVCYFCPYTTNLSYACDNSDPVRSDNTSFLDISISVNLTLTSCDMLKMMPDVSPEEVINGMMQYVTRTLNGGSRGLCQPEGECNNIQTVLGNDYCSDIGDRVLVPLNIHLFNVWEEVVLRDGRSQHAVEVFLQTLANMPKFAYYNPSMVAYEPVFSLPTISVDIRHSVGEARRLWVTVNLNVSFEKFYTDLEDRRTRELIENMGRAATQKFSHLGLIYPEFHGMGSYEENDQSYVSFHASLFFWTTVNDSIIQGVASEALKAHSMNGGRFGDSGYSFIGPVYLYLTEEDQSSKSPALDWCKFLAKWQEAANQVCGPREMCMNTEGFFKCEPVSQNVTYNLRIDFPRPFDMKESWNLLENARSQLSALFKAESLVVDLGALDTLPVASGTETGVIVSIHLPNEKDTRAVYEVLVASMVQKSLSANDSSGTSYRAIRKDLFNVQKDGNYDNALNYFSPVDMYVCLMSVPLCGRDEKCTYGPGSTFSCGNYAQYYLRFDFEIPYSSKSLNYTGKLWDQAALAFSKGGFPYGIAGLMAKSTVTGTFEGTTFILTVFLPDRSDAPAFKEIYVDFVMVNPLISLDGSYVVEHNVFDGHILYAVSNINPLDLDVCQVSSYLCASDELCTSGSGTSYNCTLNTELVTPDPTIVGQRDLYPYGTANGDKRVTAKGLFEWDYWDAISEPIKITGGFPFGTEKFTFVHVLPSGVITVGREKWTWWPSLEWNAQFGIYTIAPFWSYMDPRLGNVFYQLYQGSSTVGSNKNSTLVDHVLNRASDEVEEYLDTMNTSISQKRFSATSVLVATWEDVEPFTWKSYYCDELEEGSDENNYFDDDYYDEVRAYCNNTERERNTFQSVLITDGLQTFVLTTYKYGQMKWQFEAYRSIAVGFVSPTPEFRKINDYYNTEITTVLDKRIGNTGRYGTEIDFVGLMDNPDALCEQWYLKNSHLVNNDTYDQMIDGLFDCPCTMERLGRQWWFFEWQEIPDQPGTFLVCAALSPVAKSRLERLEGNTLNRLCCYKVSVPKTEDFVSENGTVDWTGLWDAWWDAYQRGSFIQYNDPDAGHVLLYDPWWWQDSVRSSRQEDMLPHKWCCRDSSKPSKTCAMFNKVRPQEQCNPNATFVSGRALGDPHIKTVDGQDYTMNGLGEYILALVASEDFMLQARTAQAINKDGNKTRATVFVAFVVKEGSDALFQVELNDDLDGMILYANGDEITTKFYGEDSYSESIQDTLGVQRRTRESDGRISVTATFPSSISITVYVGIRNLEFSIDIPTTLKGEVKGLLGNFDGIKTNDFVHPNGTVLPDSMVDSERNILMNFAELWRVTTSNSVFIYDEEKNTNYYQNKTFEPIFLEEVDSQKLNTSRAVCGSDYACVFDLIATDDESFAKYSQATNSEANSIQNSQANSPPSISVQNTLNADGHLEVTEGSEVTISFQATDPDGDRLNYTLVDGPLSGVQLDPSTGDLVYTPNVSLPVAIGVQAQDPKGGRSVVLYVTLEVCTNCSGHGSCDRSDTRDEEFLGGKFLINSCACKPAYSGDNCDTPVYGCASQPCTSGQTCDNLDPDEDPDNERRYKCGACPKGYVASNAVCVDINECSNLTHPVCPEHSTCTNAVGNFSCSCDKGYRKDIGAVFKCNDIDECAEGTHDCQQDCDNTDGSFSCSCLNGNILQDDGRTCKQNSSIEAICNAQGCSDDCTLDEDQKAVCSCPKGYKLSNKTHCVDIDECNTENKFCKQKCANSDGGFSCSCYTGYKLQADQTSCSACQHPYYGEDCKSICDCNGHGTCDSVRGCICSDGWKGESCSQDVNECAEKEQPCPDNQVCSNTVGSYTCSCDEGFATVNGTCLDINECLDVIDHSCSLKIEECVNTVGSFDCVCRKGYARGENGTCEDIDECATKSHRCEHKCENTEGSHNCKCLLGYRLDKDRSSCLLSENLCEGVTDLNCTQLCTVDRKSNQAYCLCNTGFDLVGNETCVDINECDAKFPHLNLCEYKAGCVNTEGGFNCSCPTGSFLDNDGRSCVVCSGGRWGENCSKNCGCGDGASSCDPVQGCVCKDGFKGTQCREDIDECATGLRTCPDKEKCVNTVGSSRCDCEDGLRRNAGQCEDFEECASNKDNNCAQKCENFVGGYQCSCFSGYSFNASENTCTNINECELGSFRCEGDCQDTEGGYRCTCREGLKLNADGVSCRAAEACDPSSNPCEEKDKCRLVNSQTVCSCPRGKTLNTTDNTTCIDVDLCAGDPCSDTCNETADGKNYICLCPPGSKLASDEISCEECVRGTYGLNCAESCNCSLLNADDCNKVNGSCSCKQGWTGATCDVDEDECDSDPCPDNATCQNTPGSFVCSCNPGYSKSNNNSCTVCSPGTYGQECRHQCNCSGDNTLSCDPQFGICSCKKGWEGLSCHVDINECGTPDDQCAAANRTQWICVNDPGSFHCECESGFIDASNVCNDLNECERGSSNQCQQNCNNTEGSYTCYCDPGYKQNLQNPFLCDECAEGTYGQECALTCSCNLTNVASCNKVNGKCNCKRGWTGSSCEVDEDECDSDPCPDNAQCQNTAG</sequence>
<dbReference type="InterPro" id="IPR000152">
    <property type="entry name" value="EGF-type_Asp/Asn_hydroxyl_site"/>
</dbReference>
<dbReference type="PROSITE" id="PS00010">
    <property type="entry name" value="ASX_HYDROXYL"/>
    <property type="match status" value="6"/>
</dbReference>
<dbReference type="SMART" id="SM00179">
    <property type="entry name" value="EGF_CA"/>
    <property type="match status" value="14"/>
</dbReference>
<feature type="domain" description="EGF-like" evidence="9">
    <location>
        <begin position="5774"/>
        <end position="5814"/>
    </location>
</feature>
<dbReference type="PANTHER" id="PTHR24050:SF27">
    <property type="entry name" value="FIBRILLIN-1"/>
    <property type="match status" value="1"/>
</dbReference>
<comment type="caution">
    <text evidence="7">Lacks conserved residue(s) required for the propagation of feature annotation.</text>
</comment>
<feature type="non-terminal residue" evidence="13">
    <location>
        <position position="6266"/>
    </location>
</feature>
<dbReference type="PROSITE" id="PS50026">
    <property type="entry name" value="EGF_3"/>
    <property type="match status" value="8"/>
</dbReference>
<evidence type="ECO:0000256" key="1">
    <source>
        <dbReference type="ARBA" id="ARBA00004370"/>
    </source>
</evidence>
<dbReference type="SMART" id="SM00539">
    <property type="entry name" value="NIDO"/>
    <property type="match status" value="1"/>
</dbReference>
<dbReference type="SMART" id="SM00181">
    <property type="entry name" value="EGF"/>
    <property type="match status" value="32"/>
</dbReference>
<dbReference type="PRINTS" id="PR00011">
    <property type="entry name" value="EGFLAMININ"/>
</dbReference>
<evidence type="ECO:0000259" key="9">
    <source>
        <dbReference type="PROSITE" id="PS50026"/>
    </source>
</evidence>
<feature type="chain" id="PRO_5046771576" evidence="8">
    <location>
        <begin position="26"/>
        <end position="6266"/>
    </location>
</feature>
<dbReference type="Gene3D" id="2.10.25.10">
    <property type="entry name" value="Laminin"/>
    <property type="match status" value="15"/>
</dbReference>
<dbReference type="InterPro" id="IPR052235">
    <property type="entry name" value="Nephronectin_domain"/>
</dbReference>
<feature type="domain" description="EGF-like" evidence="9">
    <location>
        <begin position="6028"/>
        <end position="6064"/>
    </location>
</feature>
<dbReference type="SUPFAM" id="SSF57184">
    <property type="entry name" value="Growth factor receptor domain"/>
    <property type="match status" value="7"/>
</dbReference>
<feature type="domain" description="EGF-like" evidence="9">
    <location>
        <begin position="5600"/>
        <end position="5640"/>
    </location>
</feature>
<feature type="signal peptide" evidence="8">
    <location>
        <begin position="1"/>
        <end position="25"/>
    </location>
</feature>
<keyword evidence="3 8" id="KW-0732">Signal</keyword>
<feature type="domain" description="EGF-like" evidence="9">
    <location>
        <begin position="5942"/>
        <end position="5982"/>
    </location>
</feature>
<dbReference type="SMART" id="SM01411">
    <property type="entry name" value="Ephrin_rec_like"/>
    <property type="match status" value="9"/>
</dbReference>
<gene>
    <name evidence="13" type="primary">LOC101854936</name>
</gene>
<dbReference type="PANTHER" id="PTHR24050">
    <property type="entry name" value="PA14 DOMAIN-CONTAINING PROTEIN"/>
    <property type="match status" value="1"/>
</dbReference>
<dbReference type="Pfam" id="PF17963">
    <property type="entry name" value="Big_9"/>
    <property type="match status" value="1"/>
</dbReference>
<reference evidence="13" key="1">
    <citation type="submission" date="2025-08" db="UniProtKB">
        <authorList>
            <consortium name="RefSeq"/>
        </authorList>
    </citation>
    <scope>IDENTIFICATION</scope>
</reference>
<dbReference type="GeneID" id="101854936"/>
<dbReference type="PROSITE" id="PS01187">
    <property type="entry name" value="EGF_CA"/>
    <property type="match status" value="5"/>
</dbReference>
<dbReference type="Gene3D" id="2.60.40.10">
    <property type="entry name" value="Immunoglobulins"/>
    <property type="match status" value="1"/>
</dbReference>
<dbReference type="SMART" id="SM00274">
    <property type="entry name" value="FOLN"/>
    <property type="match status" value="6"/>
</dbReference>
<evidence type="ECO:0000256" key="6">
    <source>
        <dbReference type="ARBA" id="ARBA00023157"/>
    </source>
</evidence>
<keyword evidence="4" id="KW-0677">Repeat</keyword>
<organism evidence="12 13">
    <name type="scientific">Aplysia californica</name>
    <name type="common">California sea hare</name>
    <dbReference type="NCBI Taxonomy" id="6500"/>
    <lineage>
        <taxon>Eukaryota</taxon>
        <taxon>Metazoa</taxon>
        <taxon>Spiralia</taxon>
        <taxon>Lophotrochozoa</taxon>
        <taxon>Mollusca</taxon>
        <taxon>Gastropoda</taxon>
        <taxon>Heterobranchia</taxon>
        <taxon>Euthyneura</taxon>
        <taxon>Tectipleura</taxon>
        <taxon>Aplysiida</taxon>
        <taxon>Aplysioidea</taxon>
        <taxon>Aplysiidae</taxon>
        <taxon>Aplysia</taxon>
    </lineage>
</organism>